<dbReference type="InterPro" id="IPR016035">
    <property type="entry name" value="Acyl_Trfase/lysoPLipase"/>
</dbReference>
<comment type="caution">
    <text evidence="4">Lacks conserved residue(s) required for the propagation of feature annotation.</text>
</comment>
<dbReference type="Gene3D" id="3.40.1090.10">
    <property type="entry name" value="Cytosolic phospholipase A2 catalytic domain"/>
    <property type="match status" value="2"/>
</dbReference>
<protein>
    <submittedName>
        <fullName evidence="6">DUF6363 domain-containing protein</fullName>
    </submittedName>
</protein>
<dbReference type="Pfam" id="PF19890">
    <property type="entry name" value="DUF6363"/>
    <property type="match status" value="1"/>
</dbReference>
<organism evidence="6 7">
    <name type="scientific">Vibrio qingdaonensis</name>
    <dbReference type="NCBI Taxonomy" id="2829491"/>
    <lineage>
        <taxon>Bacteria</taxon>
        <taxon>Pseudomonadati</taxon>
        <taxon>Pseudomonadota</taxon>
        <taxon>Gammaproteobacteria</taxon>
        <taxon>Vibrionales</taxon>
        <taxon>Vibrionaceae</taxon>
        <taxon>Vibrio</taxon>
    </lineage>
</organism>
<name>A0A9X3CKJ2_9VIBR</name>
<dbReference type="CDD" id="cd07208">
    <property type="entry name" value="Pat_hypo_Ecoli_yjju_like"/>
    <property type="match status" value="1"/>
</dbReference>
<dbReference type="SUPFAM" id="SSF52151">
    <property type="entry name" value="FabD/lysophospholipase-like"/>
    <property type="match status" value="1"/>
</dbReference>
<comment type="caution">
    <text evidence="6">The sequence shown here is derived from an EMBL/GenBank/DDBJ whole genome shotgun (WGS) entry which is preliminary data.</text>
</comment>
<dbReference type="AlphaFoldDB" id="A0A9X3CKJ2"/>
<keyword evidence="3 4" id="KW-0443">Lipid metabolism</keyword>
<dbReference type="InterPro" id="IPR050301">
    <property type="entry name" value="NTE"/>
</dbReference>
<evidence type="ECO:0000313" key="7">
    <source>
        <dbReference type="Proteomes" id="UP001155587"/>
    </source>
</evidence>
<evidence type="ECO:0000256" key="1">
    <source>
        <dbReference type="ARBA" id="ARBA00022801"/>
    </source>
</evidence>
<dbReference type="PANTHER" id="PTHR14226">
    <property type="entry name" value="NEUROPATHY TARGET ESTERASE/SWISS CHEESE D.MELANOGASTER"/>
    <property type="match status" value="1"/>
</dbReference>
<feature type="active site" description="Nucleophile" evidence="4">
    <location>
        <position position="63"/>
    </location>
</feature>
<evidence type="ECO:0000256" key="4">
    <source>
        <dbReference type="PROSITE-ProRule" id="PRU01161"/>
    </source>
</evidence>
<feature type="short sequence motif" description="DGA/G" evidence="4">
    <location>
        <begin position="185"/>
        <end position="187"/>
    </location>
</feature>
<proteinExistence type="predicted"/>
<feature type="short sequence motif" description="GXSXG" evidence="4">
    <location>
        <begin position="61"/>
        <end position="65"/>
    </location>
</feature>
<evidence type="ECO:0000313" key="6">
    <source>
        <dbReference type="EMBL" id="MCW8344920.1"/>
    </source>
</evidence>
<sequence length="387" mass="44251">MANTGVVTDSHADVDPKRFRQYVGGKTALIAQGGGQRSIFTSGVLDSFLLSNFDPFDEFYGTSAGALNLCAYLARQPGLGRAFLLELTTDPQFFNVFSFIRKKQSLNLKWALDKLYDYPYKLDIDMGRRSMGHRRAFAAVTDTLTLKDHYLPMLQEDWYWVMMATSAIPNLFDGSVSVNGREYIDGGVSASIPVQEAWRQENRMMVVIRTEEQLTEEEPIIPDQPQVTEPPTWLRESLNNVQLQWQDKLEQWSKDWNGFFDLQLSKAEAQKHSQHLNMINGGRWLFGGADIYRLSHLFGEKFDAGLADMLMVHYQTYSLTSTFLSLPPDDCFIMQIAPSRALKTSSLMSKKEDILHDYQLGLEAGFQFIEHYQSLVKKPQNSNRFFI</sequence>
<dbReference type="GO" id="GO:0016042">
    <property type="term" value="P:lipid catabolic process"/>
    <property type="evidence" value="ECO:0007669"/>
    <property type="project" value="UniProtKB-UniRule"/>
</dbReference>
<evidence type="ECO:0000259" key="5">
    <source>
        <dbReference type="PROSITE" id="PS51635"/>
    </source>
</evidence>
<keyword evidence="7" id="KW-1185">Reference proteome</keyword>
<dbReference type="InterPro" id="IPR002641">
    <property type="entry name" value="PNPLA_dom"/>
</dbReference>
<dbReference type="Pfam" id="PF01734">
    <property type="entry name" value="Patatin"/>
    <property type="match status" value="1"/>
</dbReference>
<dbReference type="GO" id="GO:0016787">
    <property type="term" value="F:hydrolase activity"/>
    <property type="evidence" value="ECO:0007669"/>
    <property type="project" value="UniProtKB-UniRule"/>
</dbReference>
<dbReference type="Proteomes" id="UP001155587">
    <property type="component" value="Unassembled WGS sequence"/>
</dbReference>
<accession>A0A9X3CKJ2</accession>
<dbReference type="InterPro" id="IPR037483">
    <property type="entry name" value="YjjU-like"/>
</dbReference>
<dbReference type="EMBL" id="JAKRRY010000002">
    <property type="protein sequence ID" value="MCW8344920.1"/>
    <property type="molecule type" value="Genomic_DNA"/>
</dbReference>
<dbReference type="RefSeq" id="WP_265673380.1">
    <property type="nucleotide sequence ID" value="NZ_JAKRRY010000002.1"/>
</dbReference>
<dbReference type="PANTHER" id="PTHR14226:SF25">
    <property type="entry name" value="PHOSPHOESTERASE"/>
    <property type="match status" value="1"/>
</dbReference>
<dbReference type="PROSITE" id="PS51635">
    <property type="entry name" value="PNPLA"/>
    <property type="match status" value="1"/>
</dbReference>
<feature type="active site" description="Proton acceptor" evidence="4">
    <location>
        <position position="185"/>
    </location>
</feature>
<dbReference type="InterPro" id="IPR045943">
    <property type="entry name" value="DUF6363"/>
</dbReference>
<gene>
    <name evidence="6" type="ORF">MD535_02615</name>
</gene>
<reference evidence="6" key="1">
    <citation type="submission" date="2022-02" db="EMBL/GenBank/DDBJ databases">
        <title>Vibrio sp. nov, a new bacterium isolated from seawater.</title>
        <authorList>
            <person name="Yuan Y."/>
        </authorList>
    </citation>
    <scope>NUCLEOTIDE SEQUENCE</scope>
    <source>
        <strain evidence="6">ZSDZ65</strain>
    </source>
</reference>
<keyword evidence="2 4" id="KW-0442">Lipid degradation</keyword>
<keyword evidence="1 4" id="KW-0378">Hydrolase</keyword>
<evidence type="ECO:0000256" key="2">
    <source>
        <dbReference type="ARBA" id="ARBA00022963"/>
    </source>
</evidence>
<feature type="domain" description="PNPLA" evidence="5">
    <location>
        <begin position="29"/>
        <end position="198"/>
    </location>
</feature>
<evidence type="ECO:0000256" key="3">
    <source>
        <dbReference type="ARBA" id="ARBA00023098"/>
    </source>
</evidence>